<dbReference type="PANTHER" id="PTHR47089">
    <property type="entry name" value="ABC TRANSPORTER, PERMEASE PROTEIN"/>
    <property type="match status" value="1"/>
</dbReference>
<proteinExistence type="predicted"/>
<dbReference type="Pfam" id="PF02653">
    <property type="entry name" value="BPD_transp_2"/>
    <property type="match status" value="1"/>
</dbReference>
<evidence type="ECO:0000256" key="1">
    <source>
        <dbReference type="ARBA" id="ARBA00004651"/>
    </source>
</evidence>
<feature type="transmembrane region" description="Helical" evidence="6">
    <location>
        <begin position="12"/>
        <end position="29"/>
    </location>
</feature>
<evidence type="ECO:0000256" key="5">
    <source>
        <dbReference type="ARBA" id="ARBA00023136"/>
    </source>
</evidence>
<feature type="transmembrane region" description="Helical" evidence="6">
    <location>
        <begin position="104"/>
        <end position="121"/>
    </location>
</feature>
<evidence type="ECO:0000256" key="4">
    <source>
        <dbReference type="ARBA" id="ARBA00022989"/>
    </source>
</evidence>
<accession>A0ABX7N4B9</accession>
<dbReference type="CDD" id="cd06580">
    <property type="entry name" value="TM_PBP1_transp_TpRbsC_like"/>
    <property type="match status" value="1"/>
</dbReference>
<feature type="transmembrane region" description="Helical" evidence="6">
    <location>
        <begin position="210"/>
        <end position="228"/>
    </location>
</feature>
<keyword evidence="8" id="KW-1185">Reference proteome</keyword>
<feature type="transmembrane region" description="Helical" evidence="6">
    <location>
        <begin position="76"/>
        <end position="97"/>
    </location>
</feature>
<keyword evidence="5 6" id="KW-0472">Membrane</keyword>
<feature type="transmembrane region" description="Helical" evidence="6">
    <location>
        <begin position="339"/>
        <end position="358"/>
    </location>
</feature>
<reference evidence="7 8" key="1">
    <citation type="submission" date="2021-02" db="EMBL/GenBank/DDBJ databases">
        <title>De Novo genome assembly of isolated myxobacteria.</title>
        <authorList>
            <person name="Stevens D.C."/>
        </authorList>
    </citation>
    <scope>NUCLEOTIDE SEQUENCE [LARGE SCALE GENOMIC DNA]</scope>
    <source>
        <strain evidence="7 8">SCHIC003</strain>
    </source>
</reference>
<evidence type="ECO:0000256" key="2">
    <source>
        <dbReference type="ARBA" id="ARBA00022475"/>
    </source>
</evidence>
<dbReference type="Proteomes" id="UP000663090">
    <property type="component" value="Chromosome"/>
</dbReference>
<evidence type="ECO:0000256" key="3">
    <source>
        <dbReference type="ARBA" id="ARBA00022692"/>
    </source>
</evidence>
<keyword evidence="4 6" id="KW-1133">Transmembrane helix</keyword>
<comment type="subcellular location">
    <subcellularLocation>
        <location evidence="1">Cell membrane</location>
        <topology evidence="1">Multi-pass membrane protein</topology>
    </subcellularLocation>
</comment>
<dbReference type="PANTHER" id="PTHR47089:SF1">
    <property type="entry name" value="GUANOSINE ABC TRANSPORTER PERMEASE PROTEIN NUPP"/>
    <property type="match status" value="1"/>
</dbReference>
<sequence length="381" mass="39072">MGERTRQALPSVLSVLLSLVVCWLLIALSRDTEGFTTATAAYLQMLWGGVGDWPRYLEGAAATVLTRPLGEAAMKAALLTFTGLSVAVAFKVGLFNIGAQGQMILGALAAAVVGAHVALPAPLHIPAALLGAALAGGAWAGIAAALRLYRGVHEVISTIMLNWVALRLVDNWLVVGPLRGVAEAGASITGTAEIHPTAQLPRLLGDVSRLNLGFVLAVLAAVAVWAWLTRTRSGFETRAVGLGDEAARAAGIPVARRAGFAMTLAGALAGLAGAVLVLGTEGRYPGTLGAPYGFDGIAIALIGNNHPLGVGAAALFFGVLRAGGTRMQLLDVHKSFPELIQGLALLFVAGRLIWLAVLRKRNAPAPVPAAPPAPAAQVPHA</sequence>
<feature type="transmembrane region" description="Helical" evidence="6">
    <location>
        <begin position="127"/>
        <end position="149"/>
    </location>
</feature>
<protein>
    <submittedName>
        <fullName evidence="7">ABC transporter permease</fullName>
    </submittedName>
</protein>
<gene>
    <name evidence="7" type="ORF">JY572_35485</name>
</gene>
<evidence type="ECO:0000313" key="7">
    <source>
        <dbReference type="EMBL" id="QSQ13586.1"/>
    </source>
</evidence>
<name>A0ABX7N4B9_9BACT</name>
<organism evidence="7 8">
    <name type="scientific">Myxococcus landrumensis</name>
    <dbReference type="NCBI Taxonomy" id="2813577"/>
    <lineage>
        <taxon>Bacteria</taxon>
        <taxon>Pseudomonadati</taxon>
        <taxon>Myxococcota</taxon>
        <taxon>Myxococcia</taxon>
        <taxon>Myxococcales</taxon>
        <taxon>Cystobacterineae</taxon>
        <taxon>Myxococcaceae</taxon>
        <taxon>Myxococcus</taxon>
    </lineage>
</organism>
<feature type="transmembrane region" description="Helical" evidence="6">
    <location>
        <begin position="292"/>
        <end position="319"/>
    </location>
</feature>
<feature type="transmembrane region" description="Helical" evidence="6">
    <location>
        <begin position="258"/>
        <end position="280"/>
    </location>
</feature>
<dbReference type="InterPro" id="IPR001851">
    <property type="entry name" value="ABC_transp_permease"/>
</dbReference>
<keyword evidence="3 6" id="KW-0812">Transmembrane</keyword>
<keyword evidence="2" id="KW-1003">Cell membrane</keyword>
<evidence type="ECO:0000313" key="8">
    <source>
        <dbReference type="Proteomes" id="UP000663090"/>
    </source>
</evidence>
<dbReference type="RefSeq" id="WP_206715400.1">
    <property type="nucleotide sequence ID" value="NZ_CP071091.1"/>
</dbReference>
<evidence type="ECO:0000256" key="6">
    <source>
        <dbReference type="SAM" id="Phobius"/>
    </source>
</evidence>
<dbReference type="EMBL" id="CP071091">
    <property type="protein sequence ID" value="QSQ13586.1"/>
    <property type="molecule type" value="Genomic_DNA"/>
</dbReference>